<keyword evidence="4" id="KW-0285">Flavoprotein</keyword>
<dbReference type="PROSITE" id="PS50902">
    <property type="entry name" value="FLAVODOXIN_LIKE"/>
    <property type="match status" value="1"/>
</dbReference>
<dbReference type="PRINTS" id="PR00369">
    <property type="entry name" value="FLAVODOXIN"/>
</dbReference>
<dbReference type="Gene3D" id="3.40.50.80">
    <property type="entry name" value="Nucleotide-binding domain of ferredoxin-NADP reductase (FNR) module"/>
    <property type="match status" value="1"/>
</dbReference>
<dbReference type="PANTHER" id="PTHR19384">
    <property type="entry name" value="NITRIC OXIDE SYNTHASE-RELATED"/>
    <property type="match status" value="1"/>
</dbReference>
<reference evidence="15 16" key="1">
    <citation type="journal article" date="2019" name="Sci. Rep.">
        <title>Comparative genomics of chytrid fungi reveal insights into the obligate biotrophic and pathogenic lifestyle of Synchytrium endobioticum.</title>
        <authorList>
            <person name="van de Vossenberg B.T.L.H."/>
            <person name="Warris S."/>
            <person name="Nguyen H.D.T."/>
            <person name="van Gent-Pelzer M.P.E."/>
            <person name="Joly D.L."/>
            <person name="van de Geest H.C."/>
            <person name="Bonants P.J.M."/>
            <person name="Smith D.S."/>
            <person name="Levesque C.A."/>
            <person name="van der Lee T.A.J."/>
        </authorList>
    </citation>
    <scope>NUCLEOTIDE SEQUENCE [LARGE SCALE GENOMIC DNA]</scope>
    <source>
        <strain evidence="15 16">JEL517</strain>
    </source>
</reference>
<dbReference type="PANTHER" id="PTHR19384:SF84">
    <property type="entry name" value="METHIONINE SYNTHASE REDUCTASE"/>
    <property type="match status" value="1"/>
</dbReference>
<dbReference type="SUPFAM" id="SSF52218">
    <property type="entry name" value="Flavoproteins"/>
    <property type="match status" value="1"/>
</dbReference>
<proteinExistence type="predicted"/>
<evidence type="ECO:0000256" key="12">
    <source>
        <dbReference type="ARBA" id="ARBA00040659"/>
    </source>
</evidence>
<dbReference type="InterPro" id="IPR029039">
    <property type="entry name" value="Flavoprotein-like_sf"/>
</dbReference>
<dbReference type="Proteomes" id="UP000319731">
    <property type="component" value="Unassembled WGS sequence"/>
</dbReference>
<dbReference type="STRING" id="1806994.A0A507CCX8"/>
<evidence type="ECO:0000256" key="7">
    <source>
        <dbReference type="ARBA" id="ARBA00022827"/>
    </source>
</evidence>
<keyword evidence="10" id="KW-0486">Methionine biosynthesis</keyword>
<dbReference type="InterPro" id="IPR003097">
    <property type="entry name" value="CysJ-like_FAD-binding"/>
</dbReference>
<keyword evidence="6" id="KW-0949">S-adenosyl-L-methionine</keyword>
<dbReference type="GO" id="GO:0009086">
    <property type="term" value="P:methionine biosynthetic process"/>
    <property type="evidence" value="ECO:0007669"/>
    <property type="project" value="UniProtKB-KW"/>
</dbReference>
<dbReference type="Pfam" id="PF10229">
    <property type="entry name" value="MMADHC"/>
    <property type="match status" value="1"/>
</dbReference>
<dbReference type="InterPro" id="IPR039261">
    <property type="entry name" value="FNR_nucleotide-bd"/>
</dbReference>
<dbReference type="Gene3D" id="1.20.990.10">
    <property type="entry name" value="NADPH-cytochrome p450 Reductase, Chain A, domain 3"/>
    <property type="match status" value="1"/>
</dbReference>
<evidence type="ECO:0000256" key="10">
    <source>
        <dbReference type="ARBA" id="ARBA00023167"/>
    </source>
</evidence>
<dbReference type="GO" id="GO:0010181">
    <property type="term" value="F:FMN binding"/>
    <property type="evidence" value="ECO:0007669"/>
    <property type="project" value="InterPro"/>
</dbReference>
<dbReference type="Pfam" id="PF00175">
    <property type="entry name" value="NAD_binding_1"/>
    <property type="match status" value="1"/>
</dbReference>
<dbReference type="GO" id="GO:0005829">
    <property type="term" value="C:cytosol"/>
    <property type="evidence" value="ECO:0007669"/>
    <property type="project" value="TreeGrafter"/>
</dbReference>
<evidence type="ECO:0000259" key="14">
    <source>
        <dbReference type="PROSITE" id="PS51384"/>
    </source>
</evidence>
<dbReference type="RefSeq" id="XP_031027268.1">
    <property type="nucleotide sequence ID" value="XM_031166747.1"/>
</dbReference>
<dbReference type="GeneID" id="42002044"/>
<dbReference type="GO" id="GO:0030586">
    <property type="term" value="F:[methionine synthase] reductase (NADPH) activity"/>
    <property type="evidence" value="ECO:0007669"/>
    <property type="project" value="UniProtKB-EC"/>
</dbReference>
<evidence type="ECO:0000256" key="11">
    <source>
        <dbReference type="ARBA" id="ARBA00039088"/>
    </source>
</evidence>
<dbReference type="Gene3D" id="3.40.50.360">
    <property type="match status" value="1"/>
</dbReference>
<dbReference type="SUPFAM" id="SSF63380">
    <property type="entry name" value="Riboflavin synthase domain-like"/>
    <property type="match status" value="1"/>
</dbReference>
<sequence length="863" mass="95659">MAASSHIEYQDNSYISDSCRLPSSTSNFKPKRKGGPISLQPPKTTILATSSGEFTFQYSIHDPGRHMLREMRLVFPHLKESDRLLVVPTFQKAAHDLVAVTAETNRERNLLLENFYEWARRVCEYLVERGHWADFTDPASGYPMYSPRGASLYPDVDGTVHLLNYASDQAGCCRILLHPNWGTRNYPATLFSTADLATLSEALYVDLKGDSVVIFVASTTGDGDPPDNATKFWRHLRRAKGAELDVFKGKRYTMLGLGDTNYDNFCNTAKRLDRRMNELGAILFYERGFADDGVGLELVVDPWMEKLWPALEQHVEVDPVKAAEFATAKTTSKFSVLSLKKPDTVDDKATEKIANGTTKVKDDKSALPLGNGLVKPALTSANIVTAAPVKSTSTGTPTLNTGTVVNVDTSKLAKSDAVTLTNVPKLVPFTLTLKPTGTARPSLMSSDQFYSQTIKVAATNTSEYSPTIPFLAPIQSARCLTGPKTSKRVIELTLDIKALNWKYQAGDSFGIVCPNADELVEGLLAQLNLNRDETFELSSASLMLPYTSKMPLTYYEALKYHVDLLSFPRKTVFRILAESTTNDAEKNTLLFLSSAQGGEAFKQLRKQQPTLLDLLRTFASCQPPFTHILEHLPKLQPRYYSVASLDPESVSFAFNIVEYDTLNPIRSVRGLCSGWLDDITGHILTGKTPSTATLPSIPIFPRPSNNFHPPSDLNTPIICIAAGTGITPFMGFLQHWKAHSAKGLVWMFHGFRREGQDELYGSELQGFVDGGVLSTWTKCVSQPDNGGVKQHVQDRIKVDADGVWMWISQQNARVYLCGSVAMAKDVHACFLEITAPHVGGVVEAQAYWMRMTEEERYVRDIWT</sequence>
<dbReference type="GO" id="GO:0050660">
    <property type="term" value="F:flavin adenine dinucleotide binding"/>
    <property type="evidence" value="ECO:0007669"/>
    <property type="project" value="TreeGrafter"/>
</dbReference>
<keyword evidence="3" id="KW-0028">Amino-acid biosynthesis</keyword>
<dbReference type="SUPFAM" id="SSF52343">
    <property type="entry name" value="Ferredoxin reductase-like, C-terminal NADP-linked domain"/>
    <property type="match status" value="1"/>
</dbReference>
<evidence type="ECO:0000256" key="4">
    <source>
        <dbReference type="ARBA" id="ARBA00022630"/>
    </source>
</evidence>
<evidence type="ECO:0000259" key="13">
    <source>
        <dbReference type="PROSITE" id="PS50902"/>
    </source>
</evidence>
<evidence type="ECO:0000256" key="3">
    <source>
        <dbReference type="ARBA" id="ARBA00022605"/>
    </source>
</evidence>
<accession>A0A507CCX8</accession>
<feature type="domain" description="Flavodoxin-like" evidence="13">
    <location>
        <begin position="161"/>
        <end position="308"/>
    </location>
</feature>
<dbReference type="InterPro" id="IPR017927">
    <property type="entry name" value="FAD-bd_FR_type"/>
</dbReference>
<protein>
    <recommendedName>
        <fullName evidence="12">Methionine synthase reductase</fullName>
        <ecNumber evidence="11">1.16.1.8</ecNumber>
    </recommendedName>
</protein>
<keyword evidence="9" id="KW-0560">Oxidoreductase</keyword>
<evidence type="ECO:0000256" key="8">
    <source>
        <dbReference type="ARBA" id="ARBA00022857"/>
    </source>
</evidence>
<evidence type="ECO:0000313" key="16">
    <source>
        <dbReference type="Proteomes" id="UP000319731"/>
    </source>
</evidence>
<dbReference type="GO" id="GO:0050667">
    <property type="term" value="P:homocysteine metabolic process"/>
    <property type="evidence" value="ECO:0007669"/>
    <property type="project" value="TreeGrafter"/>
</dbReference>
<dbReference type="InterPro" id="IPR001094">
    <property type="entry name" value="Flavdoxin-like"/>
</dbReference>
<dbReference type="EC" id="1.16.1.8" evidence="11"/>
<dbReference type="AlphaFoldDB" id="A0A507CCX8"/>
<comment type="cofactor">
    <cofactor evidence="1">
        <name>FMN</name>
        <dbReference type="ChEBI" id="CHEBI:58210"/>
    </cofactor>
</comment>
<evidence type="ECO:0000256" key="6">
    <source>
        <dbReference type="ARBA" id="ARBA00022691"/>
    </source>
</evidence>
<keyword evidence="5" id="KW-0288">FMN</keyword>
<dbReference type="EMBL" id="QEAO01000003">
    <property type="protein sequence ID" value="TPX37198.1"/>
    <property type="molecule type" value="Genomic_DNA"/>
</dbReference>
<keyword evidence="7" id="KW-0274">FAD</keyword>
<name>A0A507CCX8_9FUNG</name>
<dbReference type="PROSITE" id="PS51384">
    <property type="entry name" value="FAD_FR"/>
    <property type="match status" value="1"/>
</dbReference>
<dbReference type="InterPro" id="IPR001709">
    <property type="entry name" value="Flavoprot_Pyr_Nucl_cyt_Rdtase"/>
</dbReference>
<evidence type="ECO:0000256" key="9">
    <source>
        <dbReference type="ARBA" id="ARBA00023002"/>
    </source>
</evidence>
<keyword evidence="8" id="KW-0521">NADP</keyword>
<dbReference type="Gene3D" id="2.40.30.10">
    <property type="entry name" value="Translation factors"/>
    <property type="match status" value="1"/>
</dbReference>
<dbReference type="PRINTS" id="PR00371">
    <property type="entry name" value="FPNCR"/>
</dbReference>
<feature type="domain" description="FAD-binding FR-type" evidence="14">
    <location>
        <begin position="467"/>
        <end position="710"/>
    </location>
</feature>
<dbReference type="InterPro" id="IPR023173">
    <property type="entry name" value="NADPH_Cyt_P450_Rdtase_alpha"/>
</dbReference>
<evidence type="ECO:0000313" key="15">
    <source>
        <dbReference type="EMBL" id="TPX37198.1"/>
    </source>
</evidence>
<evidence type="ECO:0000256" key="5">
    <source>
        <dbReference type="ARBA" id="ARBA00022643"/>
    </source>
</evidence>
<keyword evidence="16" id="KW-1185">Reference proteome</keyword>
<dbReference type="InterPro" id="IPR017938">
    <property type="entry name" value="Riboflavin_synthase-like_b-brl"/>
</dbReference>
<comment type="cofactor">
    <cofactor evidence="2">
        <name>FAD</name>
        <dbReference type="ChEBI" id="CHEBI:57692"/>
    </cofactor>
</comment>
<evidence type="ECO:0000256" key="1">
    <source>
        <dbReference type="ARBA" id="ARBA00001917"/>
    </source>
</evidence>
<dbReference type="InterPro" id="IPR008254">
    <property type="entry name" value="Flavodoxin/NO_synth"/>
</dbReference>
<dbReference type="InterPro" id="IPR001433">
    <property type="entry name" value="OxRdtase_FAD/NAD-bd"/>
</dbReference>
<dbReference type="InterPro" id="IPR019362">
    <property type="entry name" value="MMADHC"/>
</dbReference>
<dbReference type="GO" id="GO:0009235">
    <property type="term" value="P:cobalamin metabolic process"/>
    <property type="evidence" value="ECO:0007669"/>
    <property type="project" value="InterPro"/>
</dbReference>
<dbReference type="Pfam" id="PF00667">
    <property type="entry name" value="FAD_binding_1"/>
    <property type="match status" value="1"/>
</dbReference>
<comment type="caution">
    <text evidence="15">The sequence shown here is derived from an EMBL/GenBank/DDBJ whole genome shotgun (WGS) entry which is preliminary data.</text>
</comment>
<evidence type="ECO:0000256" key="2">
    <source>
        <dbReference type="ARBA" id="ARBA00001974"/>
    </source>
</evidence>
<organism evidence="15 16">
    <name type="scientific">Synchytrium microbalum</name>
    <dbReference type="NCBI Taxonomy" id="1806994"/>
    <lineage>
        <taxon>Eukaryota</taxon>
        <taxon>Fungi</taxon>
        <taxon>Fungi incertae sedis</taxon>
        <taxon>Chytridiomycota</taxon>
        <taxon>Chytridiomycota incertae sedis</taxon>
        <taxon>Chytridiomycetes</taxon>
        <taxon>Synchytriales</taxon>
        <taxon>Synchytriaceae</taxon>
        <taxon>Synchytrium</taxon>
    </lineage>
</organism>
<dbReference type="OrthoDB" id="1856718at2759"/>
<gene>
    <name evidence="15" type="ORF">SmJEL517_g00819</name>
</gene>